<comment type="caution">
    <text evidence="3">The sequence shown here is derived from an EMBL/GenBank/DDBJ whole genome shotgun (WGS) entry which is preliminary data.</text>
</comment>
<proteinExistence type="inferred from homology"/>
<keyword evidence="2" id="KW-0732">Signal</keyword>
<dbReference type="InterPro" id="IPR011659">
    <property type="entry name" value="WD40"/>
</dbReference>
<organism evidence="3 4">
    <name type="scientific">Nocardioides fonticola</name>
    <dbReference type="NCBI Taxonomy" id="450363"/>
    <lineage>
        <taxon>Bacteria</taxon>
        <taxon>Bacillati</taxon>
        <taxon>Actinomycetota</taxon>
        <taxon>Actinomycetes</taxon>
        <taxon>Propionibacteriales</taxon>
        <taxon>Nocardioidaceae</taxon>
        <taxon>Nocardioides</taxon>
    </lineage>
</organism>
<sequence length="463" mass="47185">MTLPRAAFAVVPLVLATLPALGTVGAASSAPAPTLVAAAAAPVQTCTRISRLPDGTAPAEGVDAGPASIDVSPNGRFVVFSSYANGLVPGDTNGYRDVFLYDAADGSTTMISTAGVYGDTNGDSFSPSVSDDGSRVAFVSAASNLAAGDTNGYTDAFVWRRASMSVTQETFDAAGGPTDGAVESAELSGDGRFLAYASLASTVVSRTSDTNGTTDVFRRDLATGTTVIVSKLRDGTQNDRPSRHPSISRDGGRIAFLSESSPGAGLLPRPGGRSIAVWTARTGAITRVSSTGTQKRLIERGFPSISADGRRVAYLTNARAETGANDGLQQAVVWDARSGRLIRASRTASRAADAAADGVQLSPDGRFVLVTSGSTTLARGATDGTPVPWRATLGRGAYPTAFVPLSRTPRGRPAVATGDVGGVSSDGRTVVITSRATTLIAGGDPGDTNGSDDLFRCTGVRPS</sequence>
<name>A0ABP7XLU1_9ACTN</name>
<evidence type="ECO:0000256" key="1">
    <source>
        <dbReference type="ARBA" id="ARBA00009820"/>
    </source>
</evidence>
<dbReference type="PANTHER" id="PTHR36842">
    <property type="entry name" value="PROTEIN TOLB HOMOLOG"/>
    <property type="match status" value="1"/>
</dbReference>
<dbReference type="PANTHER" id="PTHR36842:SF2">
    <property type="entry name" value="SLR0505 PROTEIN"/>
    <property type="match status" value="1"/>
</dbReference>
<evidence type="ECO:0000313" key="3">
    <source>
        <dbReference type="EMBL" id="GAA4121710.1"/>
    </source>
</evidence>
<evidence type="ECO:0000256" key="2">
    <source>
        <dbReference type="SAM" id="SignalP"/>
    </source>
</evidence>
<dbReference type="RefSeq" id="WP_344733950.1">
    <property type="nucleotide sequence ID" value="NZ_BAAAZH010000020.1"/>
</dbReference>
<dbReference type="InterPro" id="IPR011042">
    <property type="entry name" value="6-blade_b-propeller_TolB-like"/>
</dbReference>
<accession>A0ABP7XLU1</accession>
<dbReference type="Proteomes" id="UP001501495">
    <property type="component" value="Unassembled WGS sequence"/>
</dbReference>
<dbReference type="SUPFAM" id="SSF82171">
    <property type="entry name" value="DPP6 N-terminal domain-like"/>
    <property type="match status" value="1"/>
</dbReference>
<comment type="similarity">
    <text evidence="1">Belongs to the TolB family.</text>
</comment>
<evidence type="ECO:0000313" key="4">
    <source>
        <dbReference type="Proteomes" id="UP001501495"/>
    </source>
</evidence>
<feature type="chain" id="PRO_5045084184" evidence="2">
    <location>
        <begin position="23"/>
        <end position="463"/>
    </location>
</feature>
<gene>
    <name evidence="3" type="ORF">GCM10022215_26890</name>
</gene>
<dbReference type="Gene3D" id="2.120.10.30">
    <property type="entry name" value="TolB, C-terminal domain"/>
    <property type="match status" value="2"/>
</dbReference>
<feature type="signal peptide" evidence="2">
    <location>
        <begin position="1"/>
        <end position="22"/>
    </location>
</feature>
<protein>
    <submittedName>
        <fullName evidence="3">PD40 domain-containing protein</fullName>
    </submittedName>
</protein>
<dbReference type="EMBL" id="BAAAZH010000020">
    <property type="protein sequence ID" value="GAA4121710.1"/>
    <property type="molecule type" value="Genomic_DNA"/>
</dbReference>
<dbReference type="Pfam" id="PF07676">
    <property type="entry name" value="PD40"/>
    <property type="match status" value="1"/>
</dbReference>
<reference evidence="4" key="1">
    <citation type="journal article" date="2019" name="Int. J. Syst. Evol. Microbiol.">
        <title>The Global Catalogue of Microorganisms (GCM) 10K type strain sequencing project: providing services to taxonomists for standard genome sequencing and annotation.</title>
        <authorList>
            <consortium name="The Broad Institute Genomics Platform"/>
            <consortium name="The Broad Institute Genome Sequencing Center for Infectious Disease"/>
            <person name="Wu L."/>
            <person name="Ma J."/>
        </authorList>
    </citation>
    <scope>NUCLEOTIDE SEQUENCE [LARGE SCALE GENOMIC DNA]</scope>
    <source>
        <strain evidence="4">JCM 16703</strain>
    </source>
</reference>
<keyword evidence="4" id="KW-1185">Reference proteome</keyword>